<dbReference type="Proteomes" id="UP000276133">
    <property type="component" value="Unassembled WGS sequence"/>
</dbReference>
<comment type="caution">
    <text evidence="1">The sequence shown here is derived from an EMBL/GenBank/DDBJ whole genome shotgun (WGS) entry which is preliminary data.</text>
</comment>
<evidence type="ECO:0000313" key="1">
    <source>
        <dbReference type="EMBL" id="RNA29110.1"/>
    </source>
</evidence>
<keyword evidence="2" id="KW-1185">Reference proteome</keyword>
<organism evidence="1 2">
    <name type="scientific">Brachionus plicatilis</name>
    <name type="common">Marine rotifer</name>
    <name type="synonym">Brachionus muelleri</name>
    <dbReference type="NCBI Taxonomy" id="10195"/>
    <lineage>
        <taxon>Eukaryota</taxon>
        <taxon>Metazoa</taxon>
        <taxon>Spiralia</taxon>
        <taxon>Gnathifera</taxon>
        <taxon>Rotifera</taxon>
        <taxon>Eurotatoria</taxon>
        <taxon>Monogononta</taxon>
        <taxon>Pseudotrocha</taxon>
        <taxon>Ploima</taxon>
        <taxon>Brachionidae</taxon>
        <taxon>Brachionus</taxon>
    </lineage>
</organism>
<name>A0A3M7S0B7_BRAPC</name>
<reference evidence="1 2" key="1">
    <citation type="journal article" date="2018" name="Sci. Rep.">
        <title>Genomic signatures of local adaptation to the degree of environmental predictability in rotifers.</title>
        <authorList>
            <person name="Franch-Gras L."/>
            <person name="Hahn C."/>
            <person name="Garcia-Roger E.M."/>
            <person name="Carmona M.J."/>
            <person name="Serra M."/>
            <person name="Gomez A."/>
        </authorList>
    </citation>
    <scope>NUCLEOTIDE SEQUENCE [LARGE SCALE GENOMIC DNA]</scope>
    <source>
        <strain evidence="1">HYR1</strain>
    </source>
</reference>
<accession>A0A3M7S0B7</accession>
<proteinExistence type="predicted"/>
<dbReference type="AlphaFoldDB" id="A0A3M7S0B7"/>
<protein>
    <submittedName>
        <fullName evidence="1">Uncharacterized protein</fullName>
    </submittedName>
</protein>
<evidence type="ECO:0000313" key="2">
    <source>
        <dbReference type="Proteomes" id="UP000276133"/>
    </source>
</evidence>
<sequence length="108" mass="13116">MPHFLVFYCGIPHAEFRIPQDNTYFSCVLYTLSVSLWNRFGINYQVFYFRNLIDFFIENERLKSCEKAFFVRNFTLKFSEFSFLDKVNIWQTQFTISIDSIFSTQRKI</sequence>
<gene>
    <name evidence="1" type="ORF">BpHYR1_009483</name>
</gene>
<dbReference type="EMBL" id="REGN01002276">
    <property type="protein sequence ID" value="RNA29110.1"/>
    <property type="molecule type" value="Genomic_DNA"/>
</dbReference>